<evidence type="ECO:0000256" key="5">
    <source>
        <dbReference type="SAM" id="Phobius"/>
    </source>
</evidence>
<protein>
    <recommendedName>
        <fullName evidence="8">Major facilitator superfamily (MFS) profile domain-containing protein</fullName>
    </recommendedName>
</protein>
<comment type="caution">
    <text evidence="6">The sequence shown here is derived from an EMBL/GenBank/DDBJ whole genome shotgun (WGS) entry which is preliminary data.</text>
</comment>
<dbReference type="InterPro" id="IPR036259">
    <property type="entry name" value="MFS_trans_sf"/>
</dbReference>
<evidence type="ECO:0000313" key="7">
    <source>
        <dbReference type="Proteomes" id="UP001194746"/>
    </source>
</evidence>
<dbReference type="InterPro" id="IPR050360">
    <property type="entry name" value="MFS_Sugar_Transporters"/>
</dbReference>
<name>A0AAD4GZD2_ASPNN</name>
<keyword evidence="4 5" id="KW-0472">Membrane</keyword>
<reference evidence="6" key="2">
    <citation type="submission" date="2020-02" db="EMBL/GenBank/DDBJ databases">
        <authorList>
            <person name="Gilchrist C.L.M."/>
            <person name="Chooi Y.-H."/>
        </authorList>
    </citation>
    <scope>NUCLEOTIDE SEQUENCE</scope>
    <source>
        <strain evidence="6">MST-FP2251</strain>
    </source>
</reference>
<sequence length="127" mass="13822">MTVKPKAARFYQLGQVCEDDKSQGGQWISYVHPPTLALAMLIIVNIANGMSWGSMQWAVPPEITPLHLRHIGGALAPASMWLWTMVIVLMAPPAIANVGWKIFLLFDIGMVVGIVLASLTTGFFLSS</sequence>
<evidence type="ECO:0000256" key="4">
    <source>
        <dbReference type="ARBA" id="ARBA00023136"/>
    </source>
</evidence>
<dbReference type="PANTHER" id="PTHR48022">
    <property type="entry name" value="PLASTIDIC GLUCOSE TRANSPORTER 4"/>
    <property type="match status" value="1"/>
</dbReference>
<accession>A0AAD4GZD2</accession>
<evidence type="ECO:0008006" key="8">
    <source>
        <dbReference type="Google" id="ProtNLM"/>
    </source>
</evidence>
<feature type="transmembrane region" description="Helical" evidence="5">
    <location>
        <begin position="103"/>
        <end position="125"/>
    </location>
</feature>
<dbReference type="InterPro" id="IPR005828">
    <property type="entry name" value="MFS_sugar_transport-like"/>
</dbReference>
<dbReference type="Proteomes" id="UP001194746">
    <property type="component" value="Unassembled WGS sequence"/>
</dbReference>
<evidence type="ECO:0000256" key="2">
    <source>
        <dbReference type="ARBA" id="ARBA00022692"/>
    </source>
</evidence>
<feature type="transmembrane region" description="Helical" evidence="5">
    <location>
        <begin position="71"/>
        <end position="91"/>
    </location>
</feature>
<dbReference type="Gene3D" id="1.20.1250.20">
    <property type="entry name" value="MFS general substrate transporter like domains"/>
    <property type="match status" value="1"/>
</dbReference>
<reference evidence="6" key="1">
    <citation type="journal article" date="2019" name="Beilstein J. Org. Chem.">
        <title>Nanangenines: drimane sesquiterpenoids as the dominant metabolite cohort of a novel Australian fungus, Aspergillus nanangensis.</title>
        <authorList>
            <person name="Lacey H.J."/>
            <person name="Gilchrist C.L.M."/>
            <person name="Crombie A."/>
            <person name="Kalaitzis J.A."/>
            <person name="Vuong D."/>
            <person name="Rutledge P.J."/>
            <person name="Turner P."/>
            <person name="Pitt J.I."/>
            <person name="Lacey E."/>
            <person name="Chooi Y.H."/>
            <person name="Piggott A.M."/>
        </authorList>
    </citation>
    <scope>NUCLEOTIDE SEQUENCE</scope>
    <source>
        <strain evidence="6">MST-FP2251</strain>
    </source>
</reference>
<evidence type="ECO:0000313" key="6">
    <source>
        <dbReference type="EMBL" id="KAF9894836.1"/>
    </source>
</evidence>
<comment type="subcellular location">
    <subcellularLocation>
        <location evidence="1">Membrane</location>
        <topology evidence="1">Multi-pass membrane protein</topology>
    </subcellularLocation>
</comment>
<dbReference type="EMBL" id="VCAU01000002">
    <property type="protein sequence ID" value="KAF9894836.1"/>
    <property type="molecule type" value="Genomic_DNA"/>
</dbReference>
<dbReference type="AlphaFoldDB" id="A0AAD4GZD2"/>
<dbReference type="GO" id="GO:0016020">
    <property type="term" value="C:membrane"/>
    <property type="evidence" value="ECO:0007669"/>
    <property type="project" value="UniProtKB-SubCell"/>
</dbReference>
<keyword evidence="7" id="KW-1185">Reference proteome</keyword>
<evidence type="ECO:0000256" key="1">
    <source>
        <dbReference type="ARBA" id="ARBA00004141"/>
    </source>
</evidence>
<evidence type="ECO:0000256" key="3">
    <source>
        <dbReference type="ARBA" id="ARBA00022989"/>
    </source>
</evidence>
<keyword evidence="3 5" id="KW-1133">Transmembrane helix</keyword>
<dbReference type="PANTHER" id="PTHR48022:SF2">
    <property type="entry name" value="PLASTIDIC GLUCOSE TRANSPORTER 4"/>
    <property type="match status" value="1"/>
</dbReference>
<dbReference type="Pfam" id="PF00083">
    <property type="entry name" value="Sugar_tr"/>
    <property type="match status" value="1"/>
</dbReference>
<organism evidence="6 7">
    <name type="scientific">Aspergillus nanangensis</name>
    <dbReference type="NCBI Taxonomy" id="2582783"/>
    <lineage>
        <taxon>Eukaryota</taxon>
        <taxon>Fungi</taxon>
        <taxon>Dikarya</taxon>
        <taxon>Ascomycota</taxon>
        <taxon>Pezizomycotina</taxon>
        <taxon>Eurotiomycetes</taxon>
        <taxon>Eurotiomycetidae</taxon>
        <taxon>Eurotiales</taxon>
        <taxon>Aspergillaceae</taxon>
        <taxon>Aspergillus</taxon>
        <taxon>Aspergillus subgen. Circumdati</taxon>
    </lineage>
</organism>
<proteinExistence type="predicted"/>
<keyword evidence="2 5" id="KW-0812">Transmembrane</keyword>
<gene>
    <name evidence="6" type="ORF">FE257_004457</name>
</gene>
<dbReference type="GO" id="GO:0005351">
    <property type="term" value="F:carbohydrate:proton symporter activity"/>
    <property type="evidence" value="ECO:0007669"/>
    <property type="project" value="TreeGrafter"/>
</dbReference>
<feature type="transmembrane region" description="Helical" evidence="5">
    <location>
        <begin position="36"/>
        <end position="59"/>
    </location>
</feature>